<dbReference type="Gene3D" id="3.40.80.10">
    <property type="entry name" value="Peptidoglycan recognition protein-like"/>
    <property type="match status" value="1"/>
</dbReference>
<dbReference type="InterPro" id="IPR035986">
    <property type="entry name" value="PKD_dom_sf"/>
</dbReference>
<proteinExistence type="inferred from homology"/>
<dbReference type="GO" id="GO:0008745">
    <property type="term" value="F:N-acetylmuramoyl-L-alanine amidase activity"/>
    <property type="evidence" value="ECO:0007669"/>
    <property type="project" value="InterPro"/>
</dbReference>
<keyword evidence="4" id="KW-1185">Reference proteome</keyword>
<name>A0A239EB40_EKHLU</name>
<dbReference type="PANTHER" id="PTHR11022:SF41">
    <property type="entry name" value="PEPTIDOGLYCAN-RECOGNITION PROTEIN LC-RELATED"/>
    <property type="match status" value="1"/>
</dbReference>
<dbReference type="InterPro" id="IPR026444">
    <property type="entry name" value="Secre_tail"/>
</dbReference>
<protein>
    <submittedName>
        <fullName evidence="3">Por secretion system C-terminal sorting domain-containing protein</fullName>
    </submittedName>
</protein>
<dbReference type="NCBIfam" id="TIGR04183">
    <property type="entry name" value="Por_Secre_tail"/>
    <property type="match status" value="1"/>
</dbReference>
<feature type="domain" description="Peptidoglycan recognition protein family" evidence="2">
    <location>
        <begin position="120"/>
        <end position="277"/>
    </location>
</feature>
<dbReference type="SMART" id="SM00701">
    <property type="entry name" value="PGRP"/>
    <property type="match status" value="1"/>
</dbReference>
<dbReference type="SUPFAM" id="SSF55846">
    <property type="entry name" value="N-acetylmuramoyl-L-alanine amidase-like"/>
    <property type="match status" value="1"/>
</dbReference>
<dbReference type="CDD" id="cd06583">
    <property type="entry name" value="PGRP"/>
    <property type="match status" value="1"/>
</dbReference>
<dbReference type="GO" id="GO:0008270">
    <property type="term" value="F:zinc ion binding"/>
    <property type="evidence" value="ECO:0007669"/>
    <property type="project" value="InterPro"/>
</dbReference>
<evidence type="ECO:0000259" key="2">
    <source>
        <dbReference type="SMART" id="SM00701"/>
    </source>
</evidence>
<dbReference type="GO" id="GO:0009253">
    <property type="term" value="P:peptidoglycan catabolic process"/>
    <property type="evidence" value="ECO:0007669"/>
    <property type="project" value="InterPro"/>
</dbReference>
<organism evidence="3 4">
    <name type="scientific">Ekhidna lutea</name>
    <dbReference type="NCBI Taxonomy" id="447679"/>
    <lineage>
        <taxon>Bacteria</taxon>
        <taxon>Pseudomonadati</taxon>
        <taxon>Bacteroidota</taxon>
        <taxon>Cytophagia</taxon>
        <taxon>Cytophagales</taxon>
        <taxon>Reichenbachiellaceae</taxon>
        <taxon>Ekhidna</taxon>
    </lineage>
</organism>
<dbReference type="Pfam" id="PF01510">
    <property type="entry name" value="Amidase_2"/>
    <property type="match status" value="1"/>
</dbReference>
<accession>A0A239EB40</accession>
<sequence>MFGFGQQQLRKIDQQKNTVTYAINSQAELVTFSSDSLITAIVIRSQTQASFYLINDDSRDLIPLDEHAPSYTYFLSLSQPQNNLTIETSSEDFELIAVYSGTPPKIAGKGRIDQSCDTPPAPISQEEWRVGLPEPNYSRSFHDVSHNIVHHSAGSNSNTTYTQVVRDIYVYHTQVNGWSDIGYNYLISQDGALYAGRDPADGSQDRVRGAHFCGANSNTLGVCLLGNYETAQPTNDAWITLEDLLTYELTLQENDPFDEFNHSTGLLGSLAGHRDGCSTLCPGENVYTRLNELRNTVNEKLLSCLPAPALAFNADSLIQTGVPVRLVNESEGYENYQWILEGANPHESFEFSPVVNYPSPGFFDVMLIGSNQSQTDTLRRTNYIQVSRFAEPKVFPNPATAGESLSMDFSDEIEQVELRALNGKLLSTWTGNYGEMRVPEVRNGIYLFTIQSQTNSFSTKLIVR</sequence>
<evidence type="ECO:0000313" key="4">
    <source>
        <dbReference type="Proteomes" id="UP000198393"/>
    </source>
</evidence>
<dbReference type="SUPFAM" id="SSF49299">
    <property type="entry name" value="PKD domain"/>
    <property type="match status" value="1"/>
</dbReference>
<dbReference type="Proteomes" id="UP000198393">
    <property type="component" value="Unassembled WGS sequence"/>
</dbReference>
<dbReference type="EMBL" id="FZPD01000001">
    <property type="protein sequence ID" value="SNS41458.1"/>
    <property type="molecule type" value="Genomic_DNA"/>
</dbReference>
<evidence type="ECO:0000256" key="1">
    <source>
        <dbReference type="ARBA" id="ARBA00007553"/>
    </source>
</evidence>
<dbReference type="PANTHER" id="PTHR11022">
    <property type="entry name" value="PEPTIDOGLYCAN RECOGNITION PROTEIN"/>
    <property type="match status" value="1"/>
</dbReference>
<gene>
    <name evidence="3" type="ORF">SAMN05421640_0044</name>
</gene>
<dbReference type="InterPro" id="IPR015510">
    <property type="entry name" value="PGRP"/>
</dbReference>
<dbReference type="AlphaFoldDB" id="A0A239EB40"/>
<comment type="similarity">
    <text evidence="1">Belongs to the N-acetylmuramoyl-L-alanine amidase 2 family.</text>
</comment>
<reference evidence="3 4" key="1">
    <citation type="submission" date="2017-06" db="EMBL/GenBank/DDBJ databases">
        <authorList>
            <person name="Kim H.J."/>
            <person name="Triplett B.A."/>
        </authorList>
    </citation>
    <scope>NUCLEOTIDE SEQUENCE [LARGE SCALE GENOMIC DNA]</scope>
    <source>
        <strain evidence="3 4">DSM 19307</strain>
    </source>
</reference>
<dbReference type="InterPro" id="IPR036505">
    <property type="entry name" value="Amidase/PGRP_sf"/>
</dbReference>
<dbReference type="InterPro" id="IPR006619">
    <property type="entry name" value="PGRP_domain_met/bac"/>
</dbReference>
<dbReference type="InterPro" id="IPR002502">
    <property type="entry name" value="Amidase_domain"/>
</dbReference>
<evidence type="ECO:0000313" key="3">
    <source>
        <dbReference type="EMBL" id="SNS41458.1"/>
    </source>
</evidence>